<dbReference type="InterPro" id="IPR048333">
    <property type="entry name" value="HA2_WH"/>
</dbReference>
<dbReference type="EMBL" id="AP015038">
    <property type="protein sequence ID" value="BAT89004.1"/>
    <property type="molecule type" value="Genomic_DNA"/>
</dbReference>
<dbReference type="OrthoDB" id="10253254at2759"/>
<dbReference type="AlphaFoldDB" id="A0A0S3S833"/>
<dbReference type="GO" id="GO:0006397">
    <property type="term" value="P:mRNA processing"/>
    <property type="evidence" value="ECO:0007669"/>
    <property type="project" value="UniProtKB-KW"/>
</dbReference>
<name>A0A0S3S833_PHAAN</name>
<dbReference type="Pfam" id="PF21010">
    <property type="entry name" value="HA2_C"/>
    <property type="match status" value="1"/>
</dbReference>
<gene>
    <name evidence="10" type="primary">Vigan.05G266700</name>
    <name evidence="10" type="ORF">VIGAN_05266700</name>
</gene>
<keyword evidence="6" id="KW-0067">ATP-binding</keyword>
<keyword evidence="3" id="KW-0547">Nucleotide-binding</keyword>
<keyword evidence="4" id="KW-0378">Hydrolase</keyword>
<evidence type="ECO:0000256" key="2">
    <source>
        <dbReference type="ARBA" id="ARBA00022664"/>
    </source>
</evidence>
<dbReference type="PANTHER" id="PTHR18934">
    <property type="entry name" value="ATP-DEPENDENT RNA HELICASE"/>
    <property type="match status" value="1"/>
</dbReference>
<dbReference type="GO" id="GO:0003723">
    <property type="term" value="F:RNA binding"/>
    <property type="evidence" value="ECO:0007669"/>
    <property type="project" value="TreeGrafter"/>
</dbReference>
<reference evidence="10 11" key="1">
    <citation type="journal article" date="2015" name="Sci. Rep.">
        <title>The power of single molecule real-time sequencing technology in the de novo assembly of a eukaryotic genome.</title>
        <authorList>
            <person name="Sakai H."/>
            <person name="Naito K."/>
            <person name="Ogiso-Tanaka E."/>
            <person name="Takahashi Y."/>
            <person name="Iseki K."/>
            <person name="Muto C."/>
            <person name="Satou K."/>
            <person name="Teruya K."/>
            <person name="Shiroma A."/>
            <person name="Shimoji M."/>
            <person name="Hirano T."/>
            <person name="Itoh T."/>
            <person name="Kaga A."/>
            <person name="Tomooka N."/>
        </authorList>
    </citation>
    <scope>NUCLEOTIDE SEQUENCE [LARGE SCALE GENOMIC DNA]</scope>
    <source>
        <strain evidence="11">cv. Shumari</strain>
    </source>
</reference>
<evidence type="ECO:0000256" key="7">
    <source>
        <dbReference type="ARBA" id="ARBA00023187"/>
    </source>
</evidence>
<organism evidence="10 11">
    <name type="scientific">Vigna angularis var. angularis</name>
    <dbReference type="NCBI Taxonomy" id="157739"/>
    <lineage>
        <taxon>Eukaryota</taxon>
        <taxon>Viridiplantae</taxon>
        <taxon>Streptophyta</taxon>
        <taxon>Embryophyta</taxon>
        <taxon>Tracheophyta</taxon>
        <taxon>Spermatophyta</taxon>
        <taxon>Magnoliopsida</taxon>
        <taxon>eudicotyledons</taxon>
        <taxon>Gunneridae</taxon>
        <taxon>Pentapetalae</taxon>
        <taxon>rosids</taxon>
        <taxon>fabids</taxon>
        <taxon>Fabales</taxon>
        <taxon>Fabaceae</taxon>
        <taxon>Papilionoideae</taxon>
        <taxon>50 kb inversion clade</taxon>
        <taxon>NPAAA clade</taxon>
        <taxon>indigoferoid/millettioid clade</taxon>
        <taxon>Phaseoleae</taxon>
        <taxon>Vigna</taxon>
    </lineage>
</organism>
<evidence type="ECO:0000256" key="3">
    <source>
        <dbReference type="ARBA" id="ARBA00022741"/>
    </source>
</evidence>
<dbReference type="GO" id="GO:0005524">
    <property type="term" value="F:ATP binding"/>
    <property type="evidence" value="ECO:0007669"/>
    <property type="project" value="UniProtKB-KW"/>
</dbReference>
<keyword evidence="2" id="KW-0507">mRNA processing</keyword>
<accession>A0A0S3S833</accession>
<keyword evidence="7" id="KW-0508">mRNA splicing</keyword>
<dbReference type="Gene3D" id="1.20.120.1080">
    <property type="match status" value="1"/>
</dbReference>
<dbReference type="Proteomes" id="UP000291084">
    <property type="component" value="Chromosome 5"/>
</dbReference>
<dbReference type="SMART" id="SM00847">
    <property type="entry name" value="HA2"/>
    <property type="match status" value="1"/>
</dbReference>
<evidence type="ECO:0000256" key="4">
    <source>
        <dbReference type="ARBA" id="ARBA00022801"/>
    </source>
</evidence>
<dbReference type="InterPro" id="IPR007502">
    <property type="entry name" value="Helicase-assoc_dom"/>
</dbReference>
<evidence type="ECO:0000313" key="11">
    <source>
        <dbReference type="Proteomes" id="UP000291084"/>
    </source>
</evidence>
<evidence type="ECO:0000256" key="8">
    <source>
        <dbReference type="ARBA" id="ARBA00047984"/>
    </source>
</evidence>
<evidence type="ECO:0000259" key="9">
    <source>
        <dbReference type="SMART" id="SM00847"/>
    </source>
</evidence>
<dbReference type="InterPro" id="IPR011709">
    <property type="entry name" value="DEAD-box_helicase_OB_fold"/>
</dbReference>
<dbReference type="Pfam" id="PF07717">
    <property type="entry name" value="OB_NTP_bind"/>
    <property type="match status" value="1"/>
</dbReference>
<keyword evidence="5" id="KW-0347">Helicase</keyword>
<dbReference type="SUPFAM" id="SSF52540">
    <property type="entry name" value="P-loop containing nucleoside triphosphate hydrolases"/>
    <property type="match status" value="1"/>
</dbReference>
<dbReference type="GO" id="GO:0008380">
    <property type="term" value="P:RNA splicing"/>
    <property type="evidence" value="ECO:0007669"/>
    <property type="project" value="UniProtKB-KW"/>
</dbReference>
<protein>
    <recommendedName>
        <fullName evidence="1">RNA helicase</fullName>
        <ecNumber evidence="1">3.6.4.13</ecNumber>
    </recommendedName>
</protein>
<comment type="catalytic activity">
    <reaction evidence="8">
        <text>ATP + H2O = ADP + phosphate + H(+)</text>
        <dbReference type="Rhea" id="RHEA:13065"/>
        <dbReference type="ChEBI" id="CHEBI:15377"/>
        <dbReference type="ChEBI" id="CHEBI:15378"/>
        <dbReference type="ChEBI" id="CHEBI:30616"/>
        <dbReference type="ChEBI" id="CHEBI:43474"/>
        <dbReference type="ChEBI" id="CHEBI:456216"/>
        <dbReference type="EC" id="3.6.4.13"/>
    </reaction>
</comment>
<dbReference type="InterPro" id="IPR027417">
    <property type="entry name" value="P-loop_NTPase"/>
</dbReference>
<sequence length="185" mass="20883">MDPPPAEDFLKALELLFALSALNKLGELTKVGRRMAEFPLDPMLSKMIVASEKFKCSDDIISIAAMLSVGNSIFYRPKDKQVHADNARMNFHTGNVGDHIQLLKVYFPEVIDFLMASITSGFFPHSARLQKNGSYRTIKHPHSVHIHPSAGLTDVLPRWVIYHELVLTTKEYMRQVTELKPLLPA</sequence>
<evidence type="ECO:0000256" key="5">
    <source>
        <dbReference type="ARBA" id="ARBA00022806"/>
    </source>
</evidence>
<keyword evidence="11" id="KW-1185">Reference proteome</keyword>
<evidence type="ECO:0000256" key="6">
    <source>
        <dbReference type="ARBA" id="ARBA00022840"/>
    </source>
</evidence>
<feature type="domain" description="Helicase-associated" evidence="9">
    <location>
        <begin position="11"/>
        <end position="103"/>
    </location>
</feature>
<dbReference type="GO" id="GO:0071013">
    <property type="term" value="C:catalytic step 2 spliceosome"/>
    <property type="evidence" value="ECO:0007669"/>
    <property type="project" value="TreeGrafter"/>
</dbReference>
<dbReference type="FunFam" id="1.20.120.1080:FF:000001">
    <property type="entry name" value="Pre-mRNA-splicing factor ATP-dependent RNA helicase"/>
    <property type="match status" value="1"/>
</dbReference>
<dbReference type="Pfam" id="PF04408">
    <property type="entry name" value="WHD_HA2"/>
    <property type="match status" value="1"/>
</dbReference>
<proteinExistence type="predicted"/>
<dbReference type="GO" id="GO:0016787">
    <property type="term" value="F:hydrolase activity"/>
    <property type="evidence" value="ECO:0007669"/>
    <property type="project" value="UniProtKB-KW"/>
</dbReference>
<dbReference type="EC" id="3.6.4.13" evidence="1"/>
<dbReference type="PANTHER" id="PTHR18934:SF83">
    <property type="entry name" value="PRE-MRNA-SPLICING FACTOR ATP-DEPENDENT RNA HELICASE DHX16"/>
    <property type="match status" value="1"/>
</dbReference>
<dbReference type="GO" id="GO:0003724">
    <property type="term" value="F:RNA helicase activity"/>
    <property type="evidence" value="ECO:0007669"/>
    <property type="project" value="UniProtKB-EC"/>
</dbReference>
<evidence type="ECO:0000313" key="10">
    <source>
        <dbReference type="EMBL" id="BAT89004.1"/>
    </source>
</evidence>
<evidence type="ECO:0000256" key="1">
    <source>
        <dbReference type="ARBA" id="ARBA00012552"/>
    </source>
</evidence>